<evidence type="ECO:0000313" key="8">
    <source>
        <dbReference type="EMBL" id="EKG10185.1"/>
    </source>
</evidence>
<dbReference type="Proteomes" id="UP000007129">
    <property type="component" value="Unassembled WGS sequence"/>
</dbReference>
<feature type="domain" description="Rhodopsin" evidence="7">
    <location>
        <begin position="1"/>
        <end position="167"/>
    </location>
</feature>
<evidence type="ECO:0000256" key="4">
    <source>
        <dbReference type="ARBA" id="ARBA00023136"/>
    </source>
</evidence>
<comment type="caution">
    <text evidence="8">The sequence shown here is derived from an EMBL/GenBank/DDBJ whole genome shotgun (WGS) entry which is preliminary data.</text>
</comment>
<dbReference type="GO" id="GO:0016020">
    <property type="term" value="C:membrane"/>
    <property type="evidence" value="ECO:0007669"/>
    <property type="project" value="UniProtKB-SubCell"/>
</dbReference>
<evidence type="ECO:0000256" key="1">
    <source>
        <dbReference type="ARBA" id="ARBA00004141"/>
    </source>
</evidence>
<proteinExistence type="inferred from homology"/>
<name>K2S0F0_MACPH</name>
<dbReference type="Pfam" id="PF20684">
    <property type="entry name" value="Fung_rhodopsin"/>
    <property type="match status" value="1"/>
</dbReference>
<dbReference type="InterPro" id="IPR052337">
    <property type="entry name" value="SAT4-like"/>
</dbReference>
<dbReference type="OrthoDB" id="4682787at2759"/>
<keyword evidence="4 6" id="KW-0472">Membrane</keyword>
<evidence type="ECO:0000259" key="7">
    <source>
        <dbReference type="Pfam" id="PF20684"/>
    </source>
</evidence>
<evidence type="ECO:0000256" key="5">
    <source>
        <dbReference type="ARBA" id="ARBA00038359"/>
    </source>
</evidence>
<keyword evidence="3 6" id="KW-1133">Transmembrane helix</keyword>
<evidence type="ECO:0000313" key="9">
    <source>
        <dbReference type="Proteomes" id="UP000007129"/>
    </source>
</evidence>
<organism evidence="8 9">
    <name type="scientific">Macrophomina phaseolina (strain MS6)</name>
    <name type="common">Charcoal rot fungus</name>
    <dbReference type="NCBI Taxonomy" id="1126212"/>
    <lineage>
        <taxon>Eukaryota</taxon>
        <taxon>Fungi</taxon>
        <taxon>Dikarya</taxon>
        <taxon>Ascomycota</taxon>
        <taxon>Pezizomycotina</taxon>
        <taxon>Dothideomycetes</taxon>
        <taxon>Dothideomycetes incertae sedis</taxon>
        <taxon>Botryosphaeriales</taxon>
        <taxon>Botryosphaeriaceae</taxon>
        <taxon>Macrophomina</taxon>
    </lineage>
</organism>
<dbReference type="HOGENOM" id="CLU_028200_3_6_1"/>
<reference evidence="8 9" key="1">
    <citation type="journal article" date="2012" name="BMC Genomics">
        <title>Tools to kill: Genome of one of the most destructive plant pathogenic fungi Macrophomina phaseolina.</title>
        <authorList>
            <person name="Islam M.S."/>
            <person name="Haque M.S."/>
            <person name="Islam M.M."/>
            <person name="Emdad E.M."/>
            <person name="Halim A."/>
            <person name="Hossen Q.M.M."/>
            <person name="Hossain M.Z."/>
            <person name="Ahmed B."/>
            <person name="Rahim S."/>
            <person name="Rahman M.S."/>
            <person name="Alam M.M."/>
            <person name="Hou S."/>
            <person name="Wan X."/>
            <person name="Saito J.A."/>
            <person name="Alam M."/>
        </authorList>
    </citation>
    <scope>NUCLEOTIDE SEQUENCE [LARGE SCALE GENOMIC DNA]</scope>
    <source>
        <strain evidence="8 9">MS6</strain>
    </source>
</reference>
<gene>
    <name evidence="8" type="ORF">MPH_12785</name>
</gene>
<dbReference type="PANTHER" id="PTHR33048:SF96">
    <property type="entry name" value="INTEGRAL MEMBRANE PROTEIN"/>
    <property type="match status" value="1"/>
</dbReference>
<comment type="similarity">
    <text evidence="5">Belongs to the SAT4 family.</text>
</comment>
<dbReference type="STRING" id="1126212.K2S0F0"/>
<keyword evidence="2 6" id="KW-0812">Transmembrane</keyword>
<evidence type="ECO:0000256" key="6">
    <source>
        <dbReference type="SAM" id="Phobius"/>
    </source>
</evidence>
<evidence type="ECO:0000256" key="3">
    <source>
        <dbReference type="ARBA" id="ARBA00022989"/>
    </source>
</evidence>
<evidence type="ECO:0000256" key="2">
    <source>
        <dbReference type="ARBA" id="ARBA00022692"/>
    </source>
</evidence>
<dbReference type="InterPro" id="IPR049326">
    <property type="entry name" value="Rhodopsin_dom_fungi"/>
</dbReference>
<dbReference type="AlphaFoldDB" id="K2S0F0"/>
<feature type="transmembrane region" description="Helical" evidence="6">
    <location>
        <begin position="126"/>
        <end position="147"/>
    </location>
</feature>
<sequence>MGQHMADLTPEQIVRALKVCKQPAAWGVDPPGSLTDDDGAQLFYVAGGLYAMTALVVKFAVGFFLLRVIVVPLQKYIIWGTLVVSTGWGLFMFFGTMLQCDPPSYFWNQHQEGSCNNKTGGVGTGYIQAAISATADFIFAGIPFFMLRHSNLDWKKRVAVFFIMSLGS</sequence>
<comment type="subcellular location">
    <subcellularLocation>
        <location evidence="1">Membrane</location>
        <topology evidence="1">Multi-pass membrane protein</topology>
    </subcellularLocation>
</comment>
<accession>K2S0F0</accession>
<feature type="transmembrane region" description="Helical" evidence="6">
    <location>
        <begin position="42"/>
        <end position="69"/>
    </location>
</feature>
<dbReference type="EMBL" id="AHHD01000526">
    <property type="protein sequence ID" value="EKG10185.1"/>
    <property type="molecule type" value="Genomic_DNA"/>
</dbReference>
<feature type="transmembrane region" description="Helical" evidence="6">
    <location>
        <begin position="76"/>
        <end position="98"/>
    </location>
</feature>
<dbReference type="InParanoid" id="K2S0F0"/>
<dbReference type="PANTHER" id="PTHR33048">
    <property type="entry name" value="PTH11-LIKE INTEGRAL MEMBRANE PROTEIN (AFU_ORTHOLOGUE AFUA_5G11245)"/>
    <property type="match status" value="1"/>
</dbReference>
<dbReference type="VEuPathDB" id="FungiDB:MPH_12785"/>
<protein>
    <recommendedName>
        <fullName evidence="7">Rhodopsin domain-containing protein</fullName>
    </recommendedName>
</protein>